<dbReference type="InterPro" id="IPR005158">
    <property type="entry name" value="BTAD"/>
</dbReference>
<dbReference type="SMART" id="SM01043">
    <property type="entry name" value="BTAD"/>
    <property type="match status" value="1"/>
</dbReference>
<dbReference type="PROSITE" id="PS51755">
    <property type="entry name" value="OMPR_PHOB"/>
    <property type="match status" value="1"/>
</dbReference>
<dbReference type="InterPro" id="IPR019734">
    <property type="entry name" value="TPR_rpt"/>
</dbReference>
<dbReference type="GO" id="GO:0043531">
    <property type="term" value="F:ADP binding"/>
    <property type="evidence" value="ECO:0007669"/>
    <property type="project" value="InterPro"/>
</dbReference>
<feature type="repeat" description="TPR" evidence="5">
    <location>
        <begin position="843"/>
        <end position="876"/>
    </location>
</feature>
<evidence type="ECO:0000256" key="3">
    <source>
        <dbReference type="ARBA" id="ARBA00023125"/>
    </source>
</evidence>
<dbReference type="SUPFAM" id="SSF48452">
    <property type="entry name" value="TPR-like"/>
    <property type="match status" value="2"/>
</dbReference>
<keyword evidence="3 6" id="KW-0238">DNA-binding</keyword>
<dbReference type="Gene3D" id="1.25.40.10">
    <property type="entry name" value="Tetratricopeptide repeat domain"/>
    <property type="match status" value="3"/>
</dbReference>
<accession>A0A1H2CC71</accession>
<dbReference type="Pfam" id="PF03704">
    <property type="entry name" value="BTAD"/>
    <property type="match status" value="1"/>
</dbReference>
<protein>
    <submittedName>
        <fullName evidence="8">DNA-binding transcriptional activator of the SARP family</fullName>
    </submittedName>
</protein>
<dbReference type="Gene3D" id="3.40.50.300">
    <property type="entry name" value="P-loop containing nucleotide triphosphate hydrolases"/>
    <property type="match status" value="1"/>
</dbReference>
<dbReference type="Pfam" id="PF13374">
    <property type="entry name" value="TPR_10"/>
    <property type="match status" value="1"/>
</dbReference>
<keyword evidence="2" id="KW-0805">Transcription regulation</keyword>
<dbReference type="Proteomes" id="UP000198688">
    <property type="component" value="Chromosome I"/>
</dbReference>
<keyword evidence="9" id="KW-1185">Reference proteome</keyword>
<dbReference type="AlphaFoldDB" id="A0A1H2CC71"/>
<dbReference type="OrthoDB" id="7628974at2"/>
<evidence type="ECO:0000256" key="2">
    <source>
        <dbReference type="ARBA" id="ARBA00023015"/>
    </source>
</evidence>
<dbReference type="STRING" id="113562.SAMN04489716_5571"/>
<evidence type="ECO:0000313" key="8">
    <source>
        <dbReference type="EMBL" id="SDT68088.1"/>
    </source>
</evidence>
<organism evidence="8 9">
    <name type="scientific">Actinoplanes derwentensis</name>
    <dbReference type="NCBI Taxonomy" id="113562"/>
    <lineage>
        <taxon>Bacteria</taxon>
        <taxon>Bacillati</taxon>
        <taxon>Actinomycetota</taxon>
        <taxon>Actinomycetes</taxon>
        <taxon>Micromonosporales</taxon>
        <taxon>Micromonosporaceae</taxon>
        <taxon>Actinoplanes</taxon>
    </lineage>
</organism>
<dbReference type="Gene3D" id="1.10.10.10">
    <property type="entry name" value="Winged helix-like DNA-binding domain superfamily/Winged helix DNA-binding domain"/>
    <property type="match status" value="1"/>
</dbReference>
<dbReference type="InterPro" id="IPR002182">
    <property type="entry name" value="NB-ARC"/>
</dbReference>
<evidence type="ECO:0000313" key="9">
    <source>
        <dbReference type="Proteomes" id="UP000198688"/>
    </source>
</evidence>
<comment type="similarity">
    <text evidence="1">Belongs to the AfsR/DnrI/RedD regulatory family.</text>
</comment>
<dbReference type="CDD" id="cd15831">
    <property type="entry name" value="BTAD"/>
    <property type="match status" value="1"/>
</dbReference>
<dbReference type="Pfam" id="PF13424">
    <property type="entry name" value="TPR_12"/>
    <property type="match status" value="2"/>
</dbReference>
<dbReference type="GO" id="GO:0000160">
    <property type="term" value="P:phosphorelay signal transduction system"/>
    <property type="evidence" value="ECO:0007669"/>
    <property type="project" value="InterPro"/>
</dbReference>
<evidence type="ECO:0000256" key="6">
    <source>
        <dbReference type="PROSITE-ProRule" id="PRU01091"/>
    </source>
</evidence>
<dbReference type="GO" id="GO:0006355">
    <property type="term" value="P:regulation of DNA-templated transcription"/>
    <property type="evidence" value="ECO:0007669"/>
    <property type="project" value="InterPro"/>
</dbReference>
<evidence type="ECO:0000256" key="1">
    <source>
        <dbReference type="ARBA" id="ARBA00005820"/>
    </source>
</evidence>
<dbReference type="InterPro" id="IPR011990">
    <property type="entry name" value="TPR-like_helical_dom_sf"/>
</dbReference>
<evidence type="ECO:0000256" key="5">
    <source>
        <dbReference type="PROSITE-ProRule" id="PRU00339"/>
    </source>
</evidence>
<dbReference type="PROSITE" id="PS50005">
    <property type="entry name" value="TPR"/>
    <property type="match status" value="1"/>
</dbReference>
<keyword evidence="5" id="KW-0802">TPR repeat</keyword>
<evidence type="ECO:0000259" key="7">
    <source>
        <dbReference type="PROSITE" id="PS51755"/>
    </source>
</evidence>
<dbReference type="SUPFAM" id="SSF52540">
    <property type="entry name" value="P-loop containing nucleoside triphosphate hydrolases"/>
    <property type="match status" value="1"/>
</dbReference>
<dbReference type="PANTHER" id="PTHR35807">
    <property type="entry name" value="TRANSCRIPTIONAL REGULATOR REDD-RELATED"/>
    <property type="match status" value="1"/>
</dbReference>
<dbReference type="SMART" id="SM00862">
    <property type="entry name" value="Trans_reg_C"/>
    <property type="match status" value="1"/>
</dbReference>
<name>A0A1H2CC71_9ACTN</name>
<proteinExistence type="inferred from homology"/>
<sequence>MRISIDGEPLKVGSPQQQAMMAVLLLRPGGTATAGELVDALWGADLPNSALATLRTYAWRWRQVLEKDRSAPGVLLSHGDGYRLILPVGSVDALDAEALTVRAEKLRADGDLTGAHDHFRRALAMWEGEPLAGLPGPFAGRQRQRLTERRLSLLESRISLDLRLGRAELCVPELTTLTAEHPLRERPYGLLMRAFYFTGRQAEAFAVFRKLHELTVDELGVSPGPEITELHRSMLEGTLDLPSRSPEPVPGVVPDWIPPVTDAEPALISCPAQLPPEAADFTGRESSAAALGAALTSETRQTLGIAMVVGMGGIGKTTLALHVAHRIREAFPHGQLYADLRGGDVIPANPESVLAGFLTALGVDAASMPENLDVRSALFRSLVSQRQILILLDDARDVAQISPLLPGGAGCAVVITSRSRMYGLPATVQVDLEVFDSREAVELLSRVIGARRVAAEPQAAPSIVALCGHLPLAVRIVAARLAARPGWSIATLRDRLADERRRIDELRVGDLAIEAAFELSYQHLAADQARAFALMSTIDAPEVTLTAAAAFLDRDVRRTEKTLESLVDVALLESPAPGRYRYHDLLRVFGRQTCEAEHRDEMPVAFDRMLSFFLATACTALQQAVPGDPVGQALGPVPSTGLHFADLTAARDWARTHFETIGLVVRQVIGTPVLVSAATIPTSIDLLIALSPFGSDPRQELHVGAARTLVRITERTGDLRSRGRAHFLLGNLALAAKNLAEAEVEASHAVSACRHSDDPAILRQALNDLGLVAQLLGQFDEAAGHFDEAVILAERLGHRSGRIATAMNAALCRVRSGRAAEAVAMCHQAIEESRLLGDGQVSSYAHYTLGLAQYSLHRYDEAAACFRRCLDLCVSTGLRARESHARYRLADTLRLLGDPEEASVEAARSLALCDEIGDQRDQAIARMALGRALIDLNRIDEAREHLRQAHRLLLDIGLPEATEVRDLIAAIPHTADG</sequence>
<dbReference type="InterPro" id="IPR051677">
    <property type="entry name" value="AfsR-DnrI-RedD_regulator"/>
</dbReference>
<dbReference type="InterPro" id="IPR036388">
    <property type="entry name" value="WH-like_DNA-bd_sf"/>
</dbReference>
<dbReference type="InterPro" id="IPR027417">
    <property type="entry name" value="P-loop_NTPase"/>
</dbReference>
<dbReference type="InterPro" id="IPR016032">
    <property type="entry name" value="Sig_transdc_resp-reg_C-effctor"/>
</dbReference>
<evidence type="ECO:0000256" key="4">
    <source>
        <dbReference type="ARBA" id="ARBA00023163"/>
    </source>
</evidence>
<feature type="DNA-binding region" description="OmpR/PhoB-type" evidence="6">
    <location>
        <begin position="1"/>
        <end position="86"/>
    </location>
</feature>
<dbReference type="SMART" id="SM00028">
    <property type="entry name" value="TPR"/>
    <property type="match status" value="7"/>
</dbReference>
<dbReference type="SUPFAM" id="SSF46894">
    <property type="entry name" value="C-terminal effector domain of the bipartite response regulators"/>
    <property type="match status" value="1"/>
</dbReference>
<gene>
    <name evidence="8" type="ORF">SAMN04489716_5571</name>
</gene>
<dbReference type="RefSeq" id="WP_092547446.1">
    <property type="nucleotide sequence ID" value="NZ_BOMJ01000043.1"/>
</dbReference>
<reference evidence="8 9" key="1">
    <citation type="submission" date="2016-10" db="EMBL/GenBank/DDBJ databases">
        <authorList>
            <person name="de Groot N.N."/>
        </authorList>
    </citation>
    <scope>NUCLEOTIDE SEQUENCE [LARGE SCALE GENOMIC DNA]</scope>
    <source>
        <strain evidence="8 9">DSM 43941</strain>
    </source>
</reference>
<feature type="domain" description="OmpR/PhoB-type" evidence="7">
    <location>
        <begin position="1"/>
        <end position="86"/>
    </location>
</feature>
<dbReference type="InterPro" id="IPR001867">
    <property type="entry name" value="OmpR/PhoB-type_DNA-bd"/>
</dbReference>
<dbReference type="EMBL" id="LT629758">
    <property type="protein sequence ID" value="SDT68088.1"/>
    <property type="molecule type" value="Genomic_DNA"/>
</dbReference>
<dbReference type="GO" id="GO:0003677">
    <property type="term" value="F:DNA binding"/>
    <property type="evidence" value="ECO:0007669"/>
    <property type="project" value="UniProtKB-UniRule"/>
</dbReference>
<dbReference type="PRINTS" id="PR00364">
    <property type="entry name" value="DISEASERSIST"/>
</dbReference>
<dbReference type="Pfam" id="PF00931">
    <property type="entry name" value="NB-ARC"/>
    <property type="match status" value="1"/>
</dbReference>
<keyword evidence="4" id="KW-0804">Transcription</keyword>
<dbReference type="PANTHER" id="PTHR35807:SF1">
    <property type="entry name" value="TRANSCRIPTIONAL REGULATOR REDD"/>
    <property type="match status" value="1"/>
</dbReference>